<keyword evidence="7" id="KW-0067">ATP-binding</keyword>
<dbReference type="InterPro" id="IPR036640">
    <property type="entry name" value="ABC1_TM_sf"/>
</dbReference>
<feature type="domain" description="ABC transmembrane type-1" evidence="13">
    <location>
        <begin position="18"/>
        <end position="284"/>
    </location>
</feature>
<dbReference type="SUPFAM" id="SSF52540">
    <property type="entry name" value="P-loop containing nucleoside triphosphate hydrolases"/>
    <property type="match status" value="1"/>
</dbReference>
<dbReference type="InterPro" id="IPR027417">
    <property type="entry name" value="P-loop_NTPase"/>
</dbReference>
<keyword evidence="4" id="KW-0997">Cell inner membrane</keyword>
<dbReference type="InterPro" id="IPR017871">
    <property type="entry name" value="ABC_transporter-like_CS"/>
</dbReference>
<dbReference type="RefSeq" id="WP_042528963.1">
    <property type="nucleotide sequence ID" value="NZ_CP010827.1"/>
</dbReference>
<dbReference type="PROSITE" id="PS00211">
    <property type="entry name" value="ABC_TRANSPORTER_1"/>
    <property type="match status" value="1"/>
</dbReference>
<keyword evidence="6" id="KW-0547">Nucleotide-binding</keyword>
<dbReference type="SMART" id="SM00382">
    <property type="entry name" value="AAA"/>
    <property type="match status" value="1"/>
</dbReference>
<dbReference type="Gene3D" id="3.40.50.300">
    <property type="entry name" value="P-loop containing nucleotide triphosphate hydrolases"/>
    <property type="match status" value="1"/>
</dbReference>
<evidence type="ECO:0000313" key="15">
    <source>
        <dbReference type="Proteomes" id="UP000031890"/>
    </source>
</evidence>
<feature type="transmembrane region" description="Helical" evidence="11">
    <location>
        <begin position="270"/>
        <end position="288"/>
    </location>
</feature>
<evidence type="ECO:0000256" key="9">
    <source>
        <dbReference type="ARBA" id="ARBA00023136"/>
    </source>
</evidence>
<feature type="transmembrane region" description="Helical" evidence="11">
    <location>
        <begin position="17"/>
        <end position="41"/>
    </location>
</feature>
<feature type="transmembrane region" description="Helical" evidence="11">
    <location>
        <begin position="53"/>
        <end position="70"/>
    </location>
</feature>
<dbReference type="PROSITE" id="PS50893">
    <property type="entry name" value="ABC_TRANSPORTER_2"/>
    <property type="match status" value="1"/>
</dbReference>
<evidence type="ECO:0000256" key="10">
    <source>
        <dbReference type="ARBA" id="ARBA00023455"/>
    </source>
</evidence>
<dbReference type="PANTHER" id="PTHR24221:SF397">
    <property type="entry name" value="ABC TRANSPORTER, ATP-BINDING TRANSMEMBRANE PROTEIN"/>
    <property type="match status" value="1"/>
</dbReference>
<comment type="similarity">
    <text evidence="10">Belongs to the ABC transporter superfamily. Siderophore-Fe(3+) uptake transporter (SIUT) (TC 3.A.1.21) family.</text>
</comment>
<dbReference type="GO" id="GO:0140359">
    <property type="term" value="F:ABC-type transporter activity"/>
    <property type="evidence" value="ECO:0007669"/>
    <property type="project" value="InterPro"/>
</dbReference>
<evidence type="ECO:0000256" key="2">
    <source>
        <dbReference type="ARBA" id="ARBA00022448"/>
    </source>
</evidence>
<dbReference type="GO" id="GO:0005524">
    <property type="term" value="F:ATP binding"/>
    <property type="evidence" value="ECO:0007669"/>
    <property type="project" value="UniProtKB-KW"/>
</dbReference>
<feature type="transmembrane region" description="Helical" evidence="11">
    <location>
        <begin position="158"/>
        <end position="175"/>
    </location>
</feature>
<dbReference type="STRING" id="161899.CSING_01175"/>
<dbReference type="FunFam" id="3.40.50.300:FF:000221">
    <property type="entry name" value="Multidrug ABC transporter ATP-binding protein"/>
    <property type="match status" value="1"/>
</dbReference>
<name>A0A0B6EMP2_9CORY</name>
<dbReference type="GO" id="GO:0034040">
    <property type="term" value="F:ATPase-coupled lipid transmembrane transporter activity"/>
    <property type="evidence" value="ECO:0007669"/>
    <property type="project" value="TreeGrafter"/>
</dbReference>
<feature type="domain" description="ABC transporter" evidence="12">
    <location>
        <begin position="330"/>
        <end position="565"/>
    </location>
</feature>
<evidence type="ECO:0000256" key="6">
    <source>
        <dbReference type="ARBA" id="ARBA00022741"/>
    </source>
</evidence>
<evidence type="ECO:0000256" key="11">
    <source>
        <dbReference type="SAM" id="Phobius"/>
    </source>
</evidence>
<dbReference type="EMBL" id="CP010827">
    <property type="protein sequence ID" value="AJI77797.1"/>
    <property type="molecule type" value="Genomic_DNA"/>
</dbReference>
<dbReference type="AlphaFoldDB" id="A0A0B6EMP2"/>
<dbReference type="SUPFAM" id="SSF90123">
    <property type="entry name" value="ABC transporter transmembrane region"/>
    <property type="match status" value="1"/>
</dbReference>
<feature type="transmembrane region" description="Helical" evidence="11">
    <location>
        <begin position="244"/>
        <end position="264"/>
    </location>
</feature>
<evidence type="ECO:0000256" key="4">
    <source>
        <dbReference type="ARBA" id="ARBA00022519"/>
    </source>
</evidence>
<organism evidence="14 15">
    <name type="scientific">Corynebacterium singulare</name>
    <dbReference type="NCBI Taxonomy" id="161899"/>
    <lineage>
        <taxon>Bacteria</taxon>
        <taxon>Bacillati</taxon>
        <taxon>Actinomycetota</taxon>
        <taxon>Actinomycetes</taxon>
        <taxon>Mycobacteriales</taxon>
        <taxon>Corynebacteriaceae</taxon>
        <taxon>Corynebacterium</taxon>
    </lineage>
</organism>
<keyword evidence="3" id="KW-1003">Cell membrane</keyword>
<evidence type="ECO:0000259" key="12">
    <source>
        <dbReference type="PROSITE" id="PS50893"/>
    </source>
</evidence>
<dbReference type="InterPro" id="IPR003439">
    <property type="entry name" value="ABC_transporter-like_ATP-bd"/>
</dbReference>
<evidence type="ECO:0000259" key="13">
    <source>
        <dbReference type="PROSITE" id="PS50929"/>
    </source>
</evidence>
<protein>
    <submittedName>
        <fullName evidence="14">ABC-type multidrug transport system, ATPase and permease component</fullName>
    </submittedName>
</protein>
<dbReference type="GO" id="GO:0016887">
    <property type="term" value="F:ATP hydrolysis activity"/>
    <property type="evidence" value="ECO:0007669"/>
    <property type="project" value="InterPro"/>
</dbReference>
<dbReference type="InterPro" id="IPR039421">
    <property type="entry name" value="Type_1_exporter"/>
</dbReference>
<reference evidence="14 15" key="1">
    <citation type="journal article" date="2015" name="Genome Announc.">
        <title>Complete Genome Sequence and Annotation of Corynebacterium singulare DSM 44357, Isolated from a Human Semen Specimen.</title>
        <authorList>
            <person name="Merten M."/>
            <person name="Brinkrolf K."/>
            <person name="Albersmeier A."/>
            <person name="Kutter Y."/>
            <person name="Ruckert C."/>
            <person name="Tauch A."/>
        </authorList>
    </citation>
    <scope>NUCLEOTIDE SEQUENCE [LARGE SCALE GENOMIC DNA]</scope>
    <source>
        <strain evidence="14">IBS B52218</strain>
    </source>
</reference>
<dbReference type="GO" id="GO:0005886">
    <property type="term" value="C:plasma membrane"/>
    <property type="evidence" value="ECO:0007669"/>
    <property type="project" value="UniProtKB-SubCell"/>
</dbReference>
<keyword evidence="5 11" id="KW-0812">Transmembrane</keyword>
<keyword evidence="8 11" id="KW-1133">Transmembrane helix</keyword>
<sequence length="574" mass="62647">MIRTLYSLGSPADRRRLVLVLTLIGISAVALAIGLILIALFLDTLFSEDPAQAAAWLPWIIISVLVYAAADWPTEVIAQDLGHDYVLRIHRLIADRTAQLPLGYFEEDRAGQIGVVATSGALFAANAPAMMLRPMLHGAASAGLACVFLIAVDWRLGLVTVAVAAVVWFAYNRLMRQYRVAERQKGERNEHGAAEVLEFAQVQPVLRMAGPDSLGERAVRASIREQLSAQQHTQKTGEMIMGRLALIIMVGTVVIDALATVLLLNHWLEAGTYIGVIVLVFILARVAMSGIPYGEGLESARNTLDEIQKILDARVLPEPAVPAAPRDYGIEFDGVGFGYEPNTPVVRDVSFRVAPGTTTALVGPSGCGKSTLLKLAARFYDVDQGTIRIGGVDIRDLGSRSVLDSLAMVFQYVYLFEDTLYENIRLGCHNATREEVLRAAELAGVTEIARQLPQGFDTLISEGGQNLSGGERQRVSIARALLKDARIVLLDEATSSLDVQNEHLVMRGMKTLSAERTIVVIAHRLHTIRDADQIVMMSPSGTVESIGNHEELMESSPRYRSFWGEKSDATSWKL</sequence>
<evidence type="ECO:0000256" key="7">
    <source>
        <dbReference type="ARBA" id="ARBA00022840"/>
    </source>
</evidence>
<dbReference type="InterPro" id="IPR011527">
    <property type="entry name" value="ABC1_TM_dom"/>
</dbReference>
<dbReference type="KEGG" id="csx:CSING_01175"/>
<evidence type="ECO:0000313" key="14">
    <source>
        <dbReference type="EMBL" id="AJI77797.1"/>
    </source>
</evidence>
<evidence type="ECO:0000256" key="5">
    <source>
        <dbReference type="ARBA" id="ARBA00022692"/>
    </source>
</evidence>
<keyword evidence="2" id="KW-0813">Transport</keyword>
<dbReference type="PROSITE" id="PS50929">
    <property type="entry name" value="ABC_TM1F"/>
    <property type="match status" value="1"/>
</dbReference>
<evidence type="ECO:0000256" key="3">
    <source>
        <dbReference type="ARBA" id="ARBA00022475"/>
    </source>
</evidence>
<dbReference type="Pfam" id="PF00005">
    <property type="entry name" value="ABC_tran"/>
    <property type="match status" value="1"/>
</dbReference>
<gene>
    <name evidence="14" type="primary">irp2J</name>
    <name evidence="14" type="ORF">CSING_01175</name>
</gene>
<evidence type="ECO:0000256" key="8">
    <source>
        <dbReference type="ARBA" id="ARBA00022989"/>
    </source>
</evidence>
<dbReference type="Proteomes" id="UP000031890">
    <property type="component" value="Chromosome"/>
</dbReference>
<dbReference type="PANTHER" id="PTHR24221">
    <property type="entry name" value="ATP-BINDING CASSETTE SUB-FAMILY B"/>
    <property type="match status" value="1"/>
</dbReference>
<dbReference type="Gene3D" id="1.20.1560.10">
    <property type="entry name" value="ABC transporter type 1, transmembrane domain"/>
    <property type="match status" value="1"/>
</dbReference>
<comment type="subcellular location">
    <subcellularLocation>
        <location evidence="1">Cell inner membrane</location>
        <topology evidence="1">Multi-pass membrane protein</topology>
    </subcellularLocation>
</comment>
<keyword evidence="9 11" id="KW-0472">Membrane</keyword>
<dbReference type="OrthoDB" id="9806127at2"/>
<proteinExistence type="inferred from homology"/>
<dbReference type="HOGENOM" id="CLU_000604_84_9_11"/>
<dbReference type="InterPro" id="IPR003593">
    <property type="entry name" value="AAA+_ATPase"/>
</dbReference>
<evidence type="ECO:0000256" key="1">
    <source>
        <dbReference type="ARBA" id="ARBA00004429"/>
    </source>
</evidence>
<accession>A0A0B6EMP2</accession>